<accession>A0ACD1FUE8</accession>
<name>A0ACD1FUE8_9EURO</name>
<sequence>MSDCTAADWFLGGSTVGCRKRLGLDVVSLGSHFGVRHMSHAGVQPRCHSDYHFVDPSMTLSVRSGEPRGSRLTGLVVLWKVNLYS</sequence>
<evidence type="ECO:0000313" key="2">
    <source>
        <dbReference type="Proteomes" id="UP000249057"/>
    </source>
</evidence>
<keyword evidence="2" id="KW-1185">Reference proteome</keyword>
<protein>
    <submittedName>
        <fullName evidence="1">Uncharacterized protein</fullName>
    </submittedName>
</protein>
<dbReference type="EMBL" id="KZ825404">
    <property type="protein sequence ID" value="RAH40632.1"/>
    <property type="molecule type" value="Genomic_DNA"/>
</dbReference>
<reference evidence="1" key="1">
    <citation type="submission" date="2018-02" db="EMBL/GenBank/DDBJ databases">
        <title>The genomes of Aspergillus section Nigri reveals drivers in fungal speciation.</title>
        <authorList>
            <consortium name="DOE Joint Genome Institute"/>
            <person name="Vesth T.C."/>
            <person name="Nybo J."/>
            <person name="Theobald S."/>
            <person name="Brandl J."/>
            <person name="Frisvad J.C."/>
            <person name="Nielsen K.F."/>
            <person name="Lyhne E.K."/>
            <person name="Kogle M.E."/>
            <person name="Kuo A."/>
            <person name="Riley R."/>
            <person name="Clum A."/>
            <person name="Nolan M."/>
            <person name="Lipzen A."/>
            <person name="Salamov A."/>
            <person name="Henrissat B."/>
            <person name="Wiebenga A."/>
            <person name="De vries R.P."/>
            <person name="Grigoriev I.V."/>
            <person name="Mortensen U.H."/>
            <person name="Andersen M.R."/>
            <person name="Baker S.E."/>
        </authorList>
    </citation>
    <scope>NUCLEOTIDE SEQUENCE</scope>
    <source>
        <strain evidence="1">CBS 621.78</strain>
    </source>
</reference>
<proteinExistence type="predicted"/>
<evidence type="ECO:0000313" key="1">
    <source>
        <dbReference type="EMBL" id="RAH40632.1"/>
    </source>
</evidence>
<gene>
    <name evidence="1" type="ORF">BO95DRAFT_294128</name>
</gene>
<organism evidence="1 2">
    <name type="scientific">Aspergillus brunneoviolaceus CBS 621.78</name>
    <dbReference type="NCBI Taxonomy" id="1450534"/>
    <lineage>
        <taxon>Eukaryota</taxon>
        <taxon>Fungi</taxon>
        <taxon>Dikarya</taxon>
        <taxon>Ascomycota</taxon>
        <taxon>Pezizomycotina</taxon>
        <taxon>Eurotiomycetes</taxon>
        <taxon>Eurotiomycetidae</taxon>
        <taxon>Eurotiales</taxon>
        <taxon>Aspergillaceae</taxon>
        <taxon>Aspergillus</taxon>
        <taxon>Aspergillus subgen. Circumdati</taxon>
    </lineage>
</organism>
<dbReference type="Proteomes" id="UP000249057">
    <property type="component" value="Unassembled WGS sequence"/>
</dbReference>